<keyword evidence="6" id="KW-0902">Two-component regulatory system</keyword>
<evidence type="ECO:0000256" key="3">
    <source>
        <dbReference type="ARBA" id="ARBA00022553"/>
    </source>
</evidence>
<keyword evidence="4" id="KW-0808">Transferase</keyword>
<gene>
    <name evidence="9" type="ORF">SAMN04488696_2654</name>
</gene>
<dbReference type="AlphaFoldDB" id="A0A1I4UA52"/>
<dbReference type="GO" id="GO:0000155">
    <property type="term" value="F:phosphorelay sensor kinase activity"/>
    <property type="evidence" value="ECO:0007669"/>
    <property type="project" value="InterPro"/>
</dbReference>
<dbReference type="EMBL" id="FOUJ01000006">
    <property type="protein sequence ID" value="SFM85795.1"/>
    <property type="molecule type" value="Genomic_DNA"/>
</dbReference>
<dbReference type="OrthoDB" id="342253at2157"/>
<proteinExistence type="predicted"/>
<dbReference type="Pfam" id="PF02518">
    <property type="entry name" value="HATPase_c"/>
    <property type="match status" value="1"/>
</dbReference>
<organism evidence="9 10">
    <name type="scientific">Methanolobus profundi</name>
    <dbReference type="NCBI Taxonomy" id="487685"/>
    <lineage>
        <taxon>Archaea</taxon>
        <taxon>Methanobacteriati</taxon>
        <taxon>Methanobacteriota</taxon>
        <taxon>Stenosarchaea group</taxon>
        <taxon>Methanomicrobia</taxon>
        <taxon>Methanosarcinales</taxon>
        <taxon>Methanosarcinaceae</taxon>
        <taxon>Methanolobus</taxon>
    </lineage>
</organism>
<feature type="transmembrane region" description="Helical" evidence="7">
    <location>
        <begin position="21"/>
        <end position="42"/>
    </location>
</feature>
<evidence type="ECO:0000256" key="7">
    <source>
        <dbReference type="SAM" id="Phobius"/>
    </source>
</evidence>
<comment type="catalytic activity">
    <reaction evidence="1">
        <text>ATP + protein L-histidine = ADP + protein N-phospho-L-histidine.</text>
        <dbReference type="EC" id="2.7.13.3"/>
    </reaction>
</comment>
<evidence type="ECO:0000256" key="6">
    <source>
        <dbReference type="ARBA" id="ARBA00023012"/>
    </source>
</evidence>
<dbReference type="InterPro" id="IPR036097">
    <property type="entry name" value="HisK_dim/P_sf"/>
</dbReference>
<dbReference type="PANTHER" id="PTHR43711:SF31">
    <property type="entry name" value="HISTIDINE KINASE"/>
    <property type="match status" value="1"/>
</dbReference>
<dbReference type="InterPro" id="IPR050736">
    <property type="entry name" value="Sensor_HK_Regulatory"/>
</dbReference>
<feature type="transmembrane region" description="Helical" evidence="7">
    <location>
        <begin position="54"/>
        <end position="73"/>
    </location>
</feature>
<dbReference type="EC" id="2.7.13.3" evidence="2"/>
<keyword evidence="7" id="KW-0472">Membrane</keyword>
<dbReference type="PRINTS" id="PR00344">
    <property type="entry name" value="BCTRLSENSOR"/>
</dbReference>
<reference evidence="10" key="1">
    <citation type="submission" date="2016-10" db="EMBL/GenBank/DDBJ databases">
        <authorList>
            <person name="Varghese N."/>
            <person name="Submissions S."/>
        </authorList>
    </citation>
    <scope>NUCLEOTIDE SEQUENCE [LARGE SCALE GENOMIC DNA]</scope>
    <source>
        <strain evidence="10">Mob M</strain>
    </source>
</reference>
<keyword evidence="7" id="KW-0812">Transmembrane</keyword>
<keyword evidence="7" id="KW-1133">Transmembrane helix</keyword>
<dbReference type="Pfam" id="PF00512">
    <property type="entry name" value="HisKA"/>
    <property type="match status" value="1"/>
</dbReference>
<evidence type="ECO:0000256" key="2">
    <source>
        <dbReference type="ARBA" id="ARBA00012438"/>
    </source>
</evidence>
<feature type="domain" description="Histidine kinase" evidence="8">
    <location>
        <begin position="101"/>
        <end position="320"/>
    </location>
</feature>
<name>A0A1I4UA52_9EURY</name>
<accession>A0A1I4UA52</accession>
<dbReference type="InterPro" id="IPR003594">
    <property type="entry name" value="HATPase_dom"/>
</dbReference>
<dbReference type="InterPro" id="IPR004358">
    <property type="entry name" value="Sig_transdc_His_kin-like_C"/>
</dbReference>
<dbReference type="SUPFAM" id="SSF47384">
    <property type="entry name" value="Homodimeric domain of signal transducing histidine kinase"/>
    <property type="match status" value="1"/>
</dbReference>
<evidence type="ECO:0000313" key="10">
    <source>
        <dbReference type="Proteomes" id="UP000198535"/>
    </source>
</evidence>
<dbReference type="Proteomes" id="UP000198535">
    <property type="component" value="Unassembled WGS sequence"/>
</dbReference>
<evidence type="ECO:0000256" key="5">
    <source>
        <dbReference type="ARBA" id="ARBA00022777"/>
    </source>
</evidence>
<evidence type="ECO:0000256" key="1">
    <source>
        <dbReference type="ARBA" id="ARBA00000085"/>
    </source>
</evidence>
<protein>
    <recommendedName>
        <fullName evidence="2">histidine kinase</fullName>
        <ecNumber evidence="2">2.7.13.3</ecNumber>
    </recommendedName>
</protein>
<keyword evidence="10" id="KW-1185">Reference proteome</keyword>
<evidence type="ECO:0000313" key="9">
    <source>
        <dbReference type="EMBL" id="SFM85795.1"/>
    </source>
</evidence>
<evidence type="ECO:0000256" key="4">
    <source>
        <dbReference type="ARBA" id="ARBA00022679"/>
    </source>
</evidence>
<dbReference type="PANTHER" id="PTHR43711">
    <property type="entry name" value="TWO-COMPONENT HISTIDINE KINASE"/>
    <property type="match status" value="1"/>
</dbReference>
<evidence type="ECO:0000259" key="8">
    <source>
        <dbReference type="PROSITE" id="PS50109"/>
    </source>
</evidence>
<dbReference type="STRING" id="487685.SAMN04488696_2654"/>
<dbReference type="InterPro" id="IPR036890">
    <property type="entry name" value="HATPase_C_sf"/>
</dbReference>
<dbReference type="Gene3D" id="3.30.565.10">
    <property type="entry name" value="Histidine kinase-like ATPase, C-terminal domain"/>
    <property type="match status" value="1"/>
</dbReference>
<keyword evidence="3" id="KW-0597">Phosphoprotein</keyword>
<dbReference type="RefSeq" id="WP_091937702.1">
    <property type="nucleotide sequence ID" value="NZ_FOUJ01000006.1"/>
</dbReference>
<sequence>MDLRSINSRKEALHRRIILDAVLIIAGMTFVLFILFLVGTSGTLHKARLPCEEWIIIELLVTMVLLVISSWLFSFRRCTDIKNAVKEFNSIDAIKEEFISNLRHELKTPLVPIKGYSELLFDGTLGEMSQKQKEAVNKIKVSSERLERLIDSLIFISVAKYGDLEYTFTTLRLEDIITSTISELLIPLKQKEQKLETNIQPGLQFIEGDRKFLKEAVSQILENAIKFSPKGGTILLTVNEGYKSLHIKIIDKGIGIPEEEIENIFQRFYQIDGSKTRRYGGNGLGLHIARTITEAHNGSIWIESVLGEGTTVHIRLPTPKDGKIKE</sequence>
<dbReference type="FunFam" id="3.30.565.10:FF:000006">
    <property type="entry name" value="Sensor histidine kinase WalK"/>
    <property type="match status" value="1"/>
</dbReference>
<dbReference type="PROSITE" id="PS50109">
    <property type="entry name" value="HIS_KIN"/>
    <property type="match status" value="1"/>
</dbReference>
<dbReference type="SUPFAM" id="SSF55874">
    <property type="entry name" value="ATPase domain of HSP90 chaperone/DNA topoisomerase II/histidine kinase"/>
    <property type="match status" value="1"/>
</dbReference>
<dbReference type="InterPro" id="IPR003661">
    <property type="entry name" value="HisK_dim/P_dom"/>
</dbReference>
<dbReference type="SMART" id="SM00388">
    <property type="entry name" value="HisKA"/>
    <property type="match status" value="1"/>
</dbReference>
<dbReference type="InterPro" id="IPR005467">
    <property type="entry name" value="His_kinase_dom"/>
</dbReference>
<keyword evidence="5 9" id="KW-0418">Kinase</keyword>
<dbReference type="Gene3D" id="1.10.287.130">
    <property type="match status" value="1"/>
</dbReference>
<dbReference type="CDD" id="cd00082">
    <property type="entry name" value="HisKA"/>
    <property type="match status" value="1"/>
</dbReference>
<dbReference type="SMART" id="SM00387">
    <property type="entry name" value="HATPase_c"/>
    <property type="match status" value="1"/>
</dbReference>